<dbReference type="AlphaFoldDB" id="A0A9P7DD65"/>
<evidence type="ECO:0000256" key="4">
    <source>
        <dbReference type="ARBA" id="ARBA00022777"/>
    </source>
</evidence>
<evidence type="ECO:0000256" key="5">
    <source>
        <dbReference type="ARBA" id="ARBA00022840"/>
    </source>
</evidence>
<dbReference type="EMBL" id="JABBWE010000072">
    <property type="protein sequence ID" value="KAG1788030.1"/>
    <property type="molecule type" value="Genomic_DNA"/>
</dbReference>
<dbReference type="GeneID" id="64593005"/>
<evidence type="ECO:0000256" key="2">
    <source>
        <dbReference type="ARBA" id="ARBA00022679"/>
    </source>
</evidence>
<dbReference type="Gene3D" id="3.30.200.20">
    <property type="entry name" value="Phosphorylase Kinase, domain 1"/>
    <property type="match status" value="1"/>
</dbReference>
<evidence type="ECO:0000256" key="6">
    <source>
        <dbReference type="PROSITE-ProRule" id="PRU10141"/>
    </source>
</evidence>
<dbReference type="PANTHER" id="PTHR24058:SF103">
    <property type="entry name" value="SERINE_THREONINE-PROTEIN KINASE PRP4 HOMOLOG"/>
    <property type="match status" value="1"/>
</dbReference>
<feature type="compositionally biased region" description="Acidic residues" evidence="7">
    <location>
        <begin position="82"/>
        <end position="98"/>
    </location>
</feature>
<dbReference type="Proteomes" id="UP000719766">
    <property type="component" value="Unassembled WGS sequence"/>
</dbReference>
<keyword evidence="4 9" id="KW-0418">Kinase</keyword>
<evidence type="ECO:0000313" key="10">
    <source>
        <dbReference type="Proteomes" id="UP000719766"/>
    </source>
</evidence>
<dbReference type="SMART" id="SM00220">
    <property type="entry name" value="S_TKc"/>
    <property type="match status" value="1"/>
</dbReference>
<dbReference type="PANTHER" id="PTHR24058">
    <property type="entry name" value="DUAL SPECIFICITY PROTEIN KINASE"/>
    <property type="match status" value="1"/>
</dbReference>
<comment type="caution">
    <text evidence="9">The sequence shown here is derived from an EMBL/GenBank/DDBJ whole genome shotgun (WGS) entry which is preliminary data.</text>
</comment>
<accession>A0A9P7DD65</accession>
<dbReference type="InterPro" id="IPR050494">
    <property type="entry name" value="Ser_Thr_dual-spec_kinase"/>
</dbReference>
<feature type="binding site" evidence="6">
    <location>
        <position position="186"/>
    </location>
    <ligand>
        <name>ATP</name>
        <dbReference type="ChEBI" id="CHEBI:30616"/>
    </ligand>
</feature>
<keyword evidence="2" id="KW-0808">Transferase</keyword>
<feature type="domain" description="Protein kinase" evidence="8">
    <location>
        <begin position="154"/>
        <end position="309"/>
    </location>
</feature>
<proteinExistence type="predicted"/>
<dbReference type="PROSITE" id="PS00107">
    <property type="entry name" value="PROTEIN_KINASE_ATP"/>
    <property type="match status" value="1"/>
</dbReference>
<dbReference type="Pfam" id="PF00069">
    <property type="entry name" value="Pkinase"/>
    <property type="match status" value="1"/>
</dbReference>
<feature type="region of interest" description="Disordered" evidence="7">
    <location>
        <begin position="20"/>
        <end position="98"/>
    </location>
</feature>
<dbReference type="Gene3D" id="1.10.510.10">
    <property type="entry name" value="Transferase(Phosphotransferase) domain 1"/>
    <property type="match status" value="1"/>
</dbReference>
<evidence type="ECO:0000313" key="9">
    <source>
        <dbReference type="EMBL" id="KAG1788030.1"/>
    </source>
</evidence>
<keyword evidence="1" id="KW-0723">Serine/threonine-protein kinase</keyword>
<dbReference type="InterPro" id="IPR000719">
    <property type="entry name" value="Prot_kinase_dom"/>
</dbReference>
<keyword evidence="3 6" id="KW-0547">Nucleotide-binding</keyword>
<evidence type="ECO:0000256" key="7">
    <source>
        <dbReference type="SAM" id="MobiDB-lite"/>
    </source>
</evidence>
<dbReference type="InterPro" id="IPR011009">
    <property type="entry name" value="Kinase-like_dom_sf"/>
</dbReference>
<dbReference type="PROSITE" id="PS50011">
    <property type="entry name" value="PROTEIN_KINASE_DOM"/>
    <property type="match status" value="1"/>
</dbReference>
<evidence type="ECO:0000256" key="3">
    <source>
        <dbReference type="ARBA" id="ARBA00022741"/>
    </source>
</evidence>
<dbReference type="OrthoDB" id="3250265at2759"/>
<dbReference type="InterPro" id="IPR017441">
    <property type="entry name" value="Protein_kinase_ATP_BS"/>
</dbReference>
<gene>
    <name evidence="9" type="ORF">HD556DRAFT_1276782</name>
</gene>
<reference evidence="9" key="1">
    <citation type="journal article" date="2020" name="New Phytol.">
        <title>Comparative genomics reveals dynamic genome evolution in host specialist ectomycorrhizal fungi.</title>
        <authorList>
            <person name="Lofgren L.A."/>
            <person name="Nguyen N.H."/>
            <person name="Vilgalys R."/>
            <person name="Ruytinx J."/>
            <person name="Liao H.L."/>
            <person name="Branco S."/>
            <person name="Kuo A."/>
            <person name="LaButti K."/>
            <person name="Lipzen A."/>
            <person name="Andreopoulos W."/>
            <person name="Pangilinan J."/>
            <person name="Riley R."/>
            <person name="Hundley H."/>
            <person name="Na H."/>
            <person name="Barry K."/>
            <person name="Grigoriev I.V."/>
            <person name="Stajich J.E."/>
            <person name="Kennedy P.G."/>
        </authorList>
    </citation>
    <scope>NUCLEOTIDE SEQUENCE</scope>
    <source>
        <strain evidence="9">S12</strain>
    </source>
</reference>
<dbReference type="GO" id="GO:0005524">
    <property type="term" value="F:ATP binding"/>
    <property type="evidence" value="ECO:0007669"/>
    <property type="project" value="UniProtKB-UniRule"/>
</dbReference>
<keyword evidence="5 6" id="KW-0067">ATP-binding</keyword>
<evidence type="ECO:0000256" key="1">
    <source>
        <dbReference type="ARBA" id="ARBA00022527"/>
    </source>
</evidence>
<dbReference type="GO" id="GO:0004674">
    <property type="term" value="F:protein serine/threonine kinase activity"/>
    <property type="evidence" value="ECO:0007669"/>
    <property type="project" value="UniProtKB-KW"/>
</dbReference>
<organism evidence="9 10">
    <name type="scientific">Suillus plorans</name>
    <dbReference type="NCBI Taxonomy" id="116603"/>
    <lineage>
        <taxon>Eukaryota</taxon>
        <taxon>Fungi</taxon>
        <taxon>Dikarya</taxon>
        <taxon>Basidiomycota</taxon>
        <taxon>Agaricomycotina</taxon>
        <taxon>Agaricomycetes</taxon>
        <taxon>Agaricomycetidae</taxon>
        <taxon>Boletales</taxon>
        <taxon>Suillineae</taxon>
        <taxon>Suillaceae</taxon>
        <taxon>Suillus</taxon>
    </lineage>
</organism>
<feature type="compositionally biased region" description="Basic and acidic residues" evidence="7">
    <location>
        <begin position="65"/>
        <end position="81"/>
    </location>
</feature>
<dbReference type="SUPFAM" id="SSF56112">
    <property type="entry name" value="Protein kinase-like (PK-like)"/>
    <property type="match status" value="1"/>
</dbReference>
<name>A0A9P7DD65_9AGAM</name>
<sequence length="309" mass="35043">MSKVLSKKYLAWINILYHAGKRDSASPQPDDSIFELANDEDDEDVRAKMQDGAPDQISAADYDPSLDRREDEQRRVLKDEPMDVETIEEEEEDEEEDNVDDMFAAAITEKKRKKVKKVVKNAAPALITTTLDSASDHEDYYQVILGEQLDGGRYQVFSSLGKGMFANVVRARVLQDAETGKEVAIKIIRSQESMHRADLKEVQILNKLKQADPEDKKHIVRLERTFEHRGHLCIVFESMSMNLRDVVKRFGKDVGLNIKAVRAYAHQLFLALSLLKKVNIMHADIKPDNSLVRFDLALAPVDSLTTNSS</sequence>
<keyword evidence="10" id="KW-1185">Reference proteome</keyword>
<dbReference type="RefSeq" id="XP_041155316.1">
    <property type="nucleotide sequence ID" value="XM_041299241.1"/>
</dbReference>
<protein>
    <submittedName>
        <fullName evidence="9">Kinase-like domain-containing protein</fullName>
    </submittedName>
</protein>
<evidence type="ECO:0000259" key="8">
    <source>
        <dbReference type="PROSITE" id="PS50011"/>
    </source>
</evidence>